<accession>A0AAW1MXL0</accession>
<protein>
    <submittedName>
        <fullName evidence="2">Uncharacterized protein</fullName>
    </submittedName>
</protein>
<evidence type="ECO:0000313" key="2">
    <source>
        <dbReference type="EMBL" id="KAK9751284.1"/>
    </source>
</evidence>
<feature type="region of interest" description="Disordered" evidence="1">
    <location>
        <begin position="84"/>
        <end position="118"/>
    </location>
</feature>
<dbReference type="EMBL" id="JASPKY010000029">
    <property type="protein sequence ID" value="KAK9751284.1"/>
    <property type="molecule type" value="Genomic_DNA"/>
</dbReference>
<keyword evidence="3" id="KW-1185">Reference proteome</keyword>
<reference evidence="2 3" key="1">
    <citation type="journal article" date="2024" name="BMC Genomics">
        <title>De novo assembly and annotation of Popillia japonica's genome with initial clues to its potential as an invasive pest.</title>
        <authorList>
            <person name="Cucini C."/>
            <person name="Boschi S."/>
            <person name="Funari R."/>
            <person name="Cardaioli E."/>
            <person name="Iannotti N."/>
            <person name="Marturano G."/>
            <person name="Paoli F."/>
            <person name="Bruttini M."/>
            <person name="Carapelli A."/>
            <person name="Frati F."/>
            <person name="Nardi F."/>
        </authorList>
    </citation>
    <scope>NUCLEOTIDE SEQUENCE [LARGE SCALE GENOMIC DNA]</scope>
    <source>
        <strain evidence="2">DMR45628</strain>
    </source>
</reference>
<proteinExistence type="predicted"/>
<feature type="compositionally biased region" description="Polar residues" evidence="1">
    <location>
        <begin position="97"/>
        <end position="108"/>
    </location>
</feature>
<dbReference type="AlphaFoldDB" id="A0AAW1MXL0"/>
<comment type="caution">
    <text evidence="2">The sequence shown here is derived from an EMBL/GenBank/DDBJ whole genome shotgun (WGS) entry which is preliminary data.</text>
</comment>
<dbReference type="Proteomes" id="UP001458880">
    <property type="component" value="Unassembled WGS sequence"/>
</dbReference>
<evidence type="ECO:0000256" key="1">
    <source>
        <dbReference type="SAM" id="MobiDB-lite"/>
    </source>
</evidence>
<gene>
    <name evidence="2" type="ORF">QE152_g5109</name>
</gene>
<name>A0AAW1MXL0_POPJA</name>
<organism evidence="2 3">
    <name type="scientific">Popillia japonica</name>
    <name type="common">Japanese beetle</name>
    <dbReference type="NCBI Taxonomy" id="7064"/>
    <lineage>
        <taxon>Eukaryota</taxon>
        <taxon>Metazoa</taxon>
        <taxon>Ecdysozoa</taxon>
        <taxon>Arthropoda</taxon>
        <taxon>Hexapoda</taxon>
        <taxon>Insecta</taxon>
        <taxon>Pterygota</taxon>
        <taxon>Neoptera</taxon>
        <taxon>Endopterygota</taxon>
        <taxon>Coleoptera</taxon>
        <taxon>Polyphaga</taxon>
        <taxon>Scarabaeiformia</taxon>
        <taxon>Scarabaeidae</taxon>
        <taxon>Rutelinae</taxon>
        <taxon>Popillia</taxon>
    </lineage>
</organism>
<evidence type="ECO:0000313" key="3">
    <source>
        <dbReference type="Proteomes" id="UP001458880"/>
    </source>
</evidence>
<sequence>MCAALTIQVAGGLCETDSRSETTLMLYFRRKAGFGKTDATVRQFDCEDEDDLPLSVFATMGMMRRAAKDFNVTSDQNLDEFIKIDYNTPTEDDDPENQTTTSSQVSEANETDGEIEHVQEKENKIKCFKL</sequence>